<dbReference type="InterPro" id="IPR004864">
    <property type="entry name" value="LEA_2"/>
</dbReference>
<sequence length="244" mass="26923">MGDQTAKPPVTGYPAGQPGGGYYPTRPQAPGAAYNGGYAQPYPAYPQPYPAYQAPPRNRARRRRFLSIIVTLAVIAGIGILITWLALRPQRPKFHVENVTVSQLNVANSELNATMQFNISVRNPNKKIGIYYDSIVARAIYRREKIGSNQLPVFYQGHKNTTVLSYPLSADSLPLNTGVSRNLLADKALGSVDMTVNVDAWVHFKVGSWTTRHHLMSVFCDVTVHWNGSATGRLSQSKGCDLYM</sequence>
<proteinExistence type="evidence at transcript level"/>
<dbReference type="PANTHER" id="PTHR31234:SF2">
    <property type="entry name" value="OS05G0199100 PROTEIN"/>
    <property type="match status" value="1"/>
</dbReference>
<reference evidence="8" key="1">
    <citation type="journal article" date="2008" name="BMC Genomics">
        <title>A conifer genomics resource of 200,000 spruce (Picea spp.) ESTs and 6,464 high-quality, sequence-finished full-length cDNAs for Sitka spruce (Picea sitchensis).</title>
        <authorList>
            <person name="Ralph S.G."/>
            <person name="Chun H.J."/>
            <person name="Kolosova N."/>
            <person name="Cooper D."/>
            <person name="Oddy C."/>
            <person name="Ritland C.E."/>
            <person name="Kirkpatrick R."/>
            <person name="Moore R."/>
            <person name="Barber S."/>
            <person name="Holt R.A."/>
            <person name="Jones S.J."/>
            <person name="Marra M.A."/>
            <person name="Douglas C.J."/>
            <person name="Ritland K."/>
            <person name="Bohlmann J."/>
        </authorList>
    </citation>
    <scope>NUCLEOTIDE SEQUENCE</scope>
    <source>
        <tissue evidence="8">Bark</tissue>
    </source>
</reference>
<feature type="domain" description="Late embryogenesis abundant protein LEA-2 subgroup" evidence="7">
    <location>
        <begin position="119"/>
        <end position="217"/>
    </location>
</feature>
<evidence type="ECO:0000256" key="5">
    <source>
        <dbReference type="SAM" id="MobiDB-lite"/>
    </source>
</evidence>
<feature type="region of interest" description="Disordered" evidence="5">
    <location>
        <begin position="1"/>
        <end position="27"/>
    </location>
</feature>
<evidence type="ECO:0000256" key="2">
    <source>
        <dbReference type="ARBA" id="ARBA00022692"/>
    </source>
</evidence>
<dbReference type="Pfam" id="PF03168">
    <property type="entry name" value="LEA_2"/>
    <property type="match status" value="1"/>
</dbReference>
<dbReference type="EMBL" id="EF082849">
    <property type="protein sequence ID" value="ABK22201.1"/>
    <property type="molecule type" value="mRNA"/>
</dbReference>
<keyword evidence="3 6" id="KW-1133">Transmembrane helix</keyword>
<evidence type="ECO:0000256" key="3">
    <source>
        <dbReference type="ARBA" id="ARBA00022989"/>
    </source>
</evidence>
<comment type="subcellular location">
    <subcellularLocation>
        <location evidence="1">Membrane</location>
        <topology evidence="1">Single-pass membrane protein</topology>
    </subcellularLocation>
</comment>
<dbReference type="AlphaFoldDB" id="A9NNJ0"/>
<evidence type="ECO:0000256" key="4">
    <source>
        <dbReference type="ARBA" id="ARBA00023136"/>
    </source>
</evidence>
<keyword evidence="2 6" id="KW-0812">Transmembrane</keyword>
<dbReference type="PANTHER" id="PTHR31234">
    <property type="entry name" value="LATE EMBRYOGENESIS ABUNDANT (LEA) HYDROXYPROLINE-RICH GLYCOPROTEIN FAMILY"/>
    <property type="match status" value="1"/>
</dbReference>
<feature type="transmembrane region" description="Helical" evidence="6">
    <location>
        <begin position="65"/>
        <end position="87"/>
    </location>
</feature>
<organism evidence="8">
    <name type="scientific">Picea sitchensis</name>
    <name type="common">Sitka spruce</name>
    <name type="synonym">Pinus sitchensis</name>
    <dbReference type="NCBI Taxonomy" id="3332"/>
    <lineage>
        <taxon>Eukaryota</taxon>
        <taxon>Viridiplantae</taxon>
        <taxon>Streptophyta</taxon>
        <taxon>Embryophyta</taxon>
        <taxon>Tracheophyta</taxon>
        <taxon>Spermatophyta</taxon>
        <taxon>Pinopsida</taxon>
        <taxon>Pinidae</taxon>
        <taxon>Conifers I</taxon>
        <taxon>Pinales</taxon>
        <taxon>Pinaceae</taxon>
        <taxon>Picea</taxon>
    </lineage>
</organism>
<accession>A9NNJ0</accession>
<keyword evidence="4 6" id="KW-0472">Membrane</keyword>
<protein>
    <recommendedName>
        <fullName evidence="7">Late embryogenesis abundant protein LEA-2 subgroup domain-containing protein</fullName>
    </recommendedName>
</protein>
<name>A9NNJ0_PICSI</name>
<dbReference type="GO" id="GO:0098542">
    <property type="term" value="P:defense response to other organism"/>
    <property type="evidence" value="ECO:0007669"/>
    <property type="project" value="InterPro"/>
</dbReference>
<evidence type="ECO:0000256" key="1">
    <source>
        <dbReference type="ARBA" id="ARBA00004167"/>
    </source>
</evidence>
<dbReference type="GO" id="GO:0005886">
    <property type="term" value="C:plasma membrane"/>
    <property type="evidence" value="ECO:0007669"/>
    <property type="project" value="TreeGrafter"/>
</dbReference>
<evidence type="ECO:0000259" key="7">
    <source>
        <dbReference type="Pfam" id="PF03168"/>
    </source>
</evidence>
<evidence type="ECO:0000313" key="8">
    <source>
        <dbReference type="EMBL" id="ABK22201.1"/>
    </source>
</evidence>
<dbReference type="InterPro" id="IPR044839">
    <property type="entry name" value="NDR1-like"/>
</dbReference>
<evidence type="ECO:0000256" key="6">
    <source>
        <dbReference type="SAM" id="Phobius"/>
    </source>
</evidence>